<dbReference type="EMBL" id="JAHVKP010000001">
    <property type="protein sequence ID" value="MBY6217248.1"/>
    <property type="molecule type" value="Genomic_DNA"/>
</dbReference>
<keyword evidence="1" id="KW-0472">Membrane</keyword>
<gene>
    <name evidence="2" type="ORF">KUV31_02720</name>
</gene>
<feature type="transmembrane region" description="Helical" evidence="1">
    <location>
        <begin position="33"/>
        <end position="56"/>
    </location>
</feature>
<protein>
    <submittedName>
        <fullName evidence="2">Uncharacterized protein</fullName>
    </submittedName>
</protein>
<feature type="transmembrane region" description="Helical" evidence="1">
    <location>
        <begin position="162"/>
        <end position="179"/>
    </location>
</feature>
<name>A0A9Q3RZI4_9SPHN</name>
<dbReference type="Proteomes" id="UP000824927">
    <property type="component" value="Unassembled WGS sequence"/>
</dbReference>
<feature type="transmembrane region" description="Helical" evidence="1">
    <location>
        <begin position="68"/>
        <end position="87"/>
    </location>
</feature>
<dbReference type="AlphaFoldDB" id="A0A9Q3RZI4"/>
<sequence length="183" mass="20646">MEQALVFASIMLGVAIASELTNLHHLLRAKQVIWHWAQPAFAIFVLLNIVAFWWGAANNEGSISFARFLPILLQLVLLVLLAAVSLPDKIPDDRLDLGEYYQENRRYQWILFSLYFWSIHIGFVARTLALDISALDKVAMLGPDTIAGLIAFGMIFAQRWRWIALGFAFFALSPIAWAARTLG</sequence>
<comment type="caution">
    <text evidence="2">The sequence shown here is derived from an EMBL/GenBank/DDBJ whole genome shotgun (WGS) entry which is preliminary data.</text>
</comment>
<reference evidence="2" key="1">
    <citation type="submission" date="2021-06" db="EMBL/GenBank/DDBJ databases">
        <title>50 bacteria genomes isolated from Dapeng, Shenzhen, China.</title>
        <authorList>
            <person name="Zheng W."/>
            <person name="Yu S."/>
            <person name="Huang Y."/>
        </authorList>
    </citation>
    <scope>NUCLEOTIDE SEQUENCE</scope>
    <source>
        <strain evidence="2">DP4N28-2</strain>
    </source>
</reference>
<keyword evidence="1" id="KW-1133">Transmembrane helix</keyword>
<accession>A0A9Q3RZI4</accession>
<evidence type="ECO:0000313" key="3">
    <source>
        <dbReference type="Proteomes" id="UP000824927"/>
    </source>
</evidence>
<evidence type="ECO:0000256" key="1">
    <source>
        <dbReference type="SAM" id="Phobius"/>
    </source>
</evidence>
<proteinExistence type="predicted"/>
<organism evidence="2 3">
    <name type="scientific">Qipengyuania aquimaris</name>
    <dbReference type="NCBI Taxonomy" id="255984"/>
    <lineage>
        <taxon>Bacteria</taxon>
        <taxon>Pseudomonadati</taxon>
        <taxon>Pseudomonadota</taxon>
        <taxon>Alphaproteobacteria</taxon>
        <taxon>Sphingomonadales</taxon>
        <taxon>Erythrobacteraceae</taxon>
        <taxon>Qipengyuania</taxon>
    </lineage>
</organism>
<feature type="transmembrane region" description="Helical" evidence="1">
    <location>
        <begin position="138"/>
        <end position="156"/>
    </location>
</feature>
<feature type="transmembrane region" description="Helical" evidence="1">
    <location>
        <begin position="107"/>
        <end position="126"/>
    </location>
</feature>
<keyword evidence="1" id="KW-0812">Transmembrane</keyword>
<evidence type="ECO:0000313" key="2">
    <source>
        <dbReference type="EMBL" id="MBY6217248.1"/>
    </source>
</evidence>